<dbReference type="PANTHER" id="PTHR23240">
    <property type="entry name" value="DNA CROSS-LINK REPAIR PROTEIN PSO2/SNM1-RELATED"/>
    <property type="match status" value="1"/>
</dbReference>
<comment type="similarity">
    <text evidence="2">Belongs to the DNA repair metallo-beta-lactamase (DRMBL) family.</text>
</comment>
<dbReference type="FunFam" id="3.40.50.12650:FF:000007">
    <property type="entry name" value="DNA cross-link repair 1A protein, variant"/>
    <property type="match status" value="1"/>
</dbReference>
<dbReference type="PANTHER" id="PTHR23240:SF6">
    <property type="entry name" value="DNA CROSS-LINK REPAIR 1A PROTEIN"/>
    <property type="match status" value="1"/>
</dbReference>
<dbReference type="FunFam" id="3.60.15.10:FF:000038">
    <property type="entry name" value="DNA cross-link repair protein pso2/snm1"/>
    <property type="match status" value="1"/>
</dbReference>
<dbReference type="InterPro" id="IPR036866">
    <property type="entry name" value="RibonucZ/Hydroxyglut_hydro"/>
</dbReference>
<evidence type="ECO:0000256" key="6">
    <source>
        <dbReference type="SAM" id="MobiDB-lite"/>
    </source>
</evidence>
<dbReference type="GO" id="GO:0036297">
    <property type="term" value="P:interstrand cross-link repair"/>
    <property type="evidence" value="ECO:0007669"/>
    <property type="project" value="TreeGrafter"/>
</dbReference>
<accession>A0A8A1MEI1</accession>
<dbReference type="Pfam" id="PF07522">
    <property type="entry name" value="DRMBL"/>
    <property type="match status" value="1"/>
</dbReference>
<dbReference type="EMBL" id="CP069114">
    <property type="protein sequence ID" value="QSS65028.1"/>
    <property type="molecule type" value="Genomic_DNA"/>
</dbReference>
<evidence type="ECO:0000256" key="1">
    <source>
        <dbReference type="ARBA" id="ARBA00004123"/>
    </source>
</evidence>
<dbReference type="GO" id="GO:0035312">
    <property type="term" value="F:5'-3' DNA exonuclease activity"/>
    <property type="evidence" value="ECO:0007669"/>
    <property type="project" value="TreeGrafter"/>
</dbReference>
<protein>
    <submittedName>
        <fullName evidence="8">DNA cross-link repair protein pso2/snm1</fullName>
    </submittedName>
</protein>
<keyword evidence="5" id="KW-0539">Nucleus</keyword>
<dbReference type="AlphaFoldDB" id="A0A8A1MEI1"/>
<evidence type="ECO:0000256" key="3">
    <source>
        <dbReference type="ARBA" id="ARBA00022763"/>
    </source>
</evidence>
<dbReference type="Proteomes" id="UP000663671">
    <property type="component" value="Chromosome 1"/>
</dbReference>
<dbReference type="InterPro" id="IPR011084">
    <property type="entry name" value="DRMBL"/>
</dbReference>
<feature type="region of interest" description="Disordered" evidence="6">
    <location>
        <begin position="1"/>
        <end position="28"/>
    </location>
</feature>
<dbReference type="Gene3D" id="3.60.15.10">
    <property type="entry name" value="Ribonuclease Z/Hydroxyacylglutathione hydrolase-like"/>
    <property type="match status" value="1"/>
</dbReference>
<dbReference type="GO" id="GO:0005634">
    <property type="term" value="C:nucleus"/>
    <property type="evidence" value="ECO:0007669"/>
    <property type="project" value="UniProtKB-SubCell"/>
</dbReference>
<feature type="domain" description="DNA repair metallo-beta-lactamase" evidence="7">
    <location>
        <begin position="688"/>
        <end position="815"/>
    </location>
</feature>
<evidence type="ECO:0000313" key="9">
    <source>
        <dbReference type="Proteomes" id="UP000663671"/>
    </source>
</evidence>
<feature type="compositionally biased region" description="Polar residues" evidence="6">
    <location>
        <begin position="1"/>
        <end position="12"/>
    </location>
</feature>
<dbReference type="VEuPathDB" id="FungiDB:I7I51_02106"/>
<dbReference type="SUPFAM" id="SSF56281">
    <property type="entry name" value="Metallo-hydrolase/oxidoreductase"/>
    <property type="match status" value="1"/>
</dbReference>
<feature type="region of interest" description="Disordered" evidence="6">
    <location>
        <begin position="151"/>
        <end position="258"/>
    </location>
</feature>
<dbReference type="OrthoDB" id="262529at2759"/>
<name>A0A8A1MEI1_AJECA</name>
<keyword evidence="4" id="KW-0234">DNA repair</keyword>
<gene>
    <name evidence="8" type="primary">PSO2</name>
    <name evidence="8" type="ORF">I7I51_02106</name>
</gene>
<dbReference type="GO" id="GO:0006303">
    <property type="term" value="P:double-strand break repair via nonhomologous end joining"/>
    <property type="evidence" value="ECO:0007669"/>
    <property type="project" value="TreeGrafter"/>
</dbReference>
<reference evidence="8" key="1">
    <citation type="submission" date="2021-01" db="EMBL/GenBank/DDBJ databases">
        <title>Chromosome-level genome assembly of a human fungal pathogen reveals clustering of transcriptionally co-regulated genes.</title>
        <authorList>
            <person name="Voorhies M."/>
            <person name="Cohen S."/>
            <person name="Shea T.P."/>
            <person name="Petrus S."/>
            <person name="Munoz J.F."/>
            <person name="Poplawski S."/>
            <person name="Goldman W.E."/>
            <person name="Michael T."/>
            <person name="Cuomo C.A."/>
            <person name="Sil A."/>
            <person name="Beyhan S."/>
        </authorList>
    </citation>
    <scope>NUCLEOTIDE SEQUENCE</scope>
    <source>
        <strain evidence="8">WU24</strain>
    </source>
</reference>
<keyword evidence="3" id="KW-0227">DNA damage</keyword>
<proteinExistence type="inferred from homology"/>
<dbReference type="CDD" id="cd16273">
    <property type="entry name" value="SNM1A-1C-like_MBL-fold"/>
    <property type="match status" value="1"/>
</dbReference>
<evidence type="ECO:0000259" key="7">
    <source>
        <dbReference type="Pfam" id="PF07522"/>
    </source>
</evidence>
<evidence type="ECO:0000256" key="2">
    <source>
        <dbReference type="ARBA" id="ARBA00010304"/>
    </source>
</evidence>
<sequence length="849" mass="94412">MSSPSPYFNANRNRGREASKFLQSSSKRTVSKRNTSILNFFKKSETPSTSSQNRITNYMISSHSKEKKFLSTDNIHRSGSLFFTEEVEENVVDRSVKHAPDEVQAGTESLSDEFWDAAESFDKEDRYNAKYNVGEKRQRVNNACHIGTSALGNDAGRIPKRPRGTKGLPSSVGTAPRPTRVGPFLDEPDSEHESNRGYDKGVYNPETLSEFDYNSPTDSSNESHVNFTENPDALATSTAYSSSGKHSGHSGCREGGSLQDQNLEKYGEQRLGLGTSLSIEEIDSESSAHIHDNSITVCPVCNEALVCIAHDDLLLHVNNCLDGNPSPMPSKIPTPPVQSNFGISINRQEKAVIPRPGQINPLAMELKGEKISAFSKMMSSNAEDAAWEAATAKEEASRGKQAHERTCPFYKIIPGFSTCVDAFRYGAIEGCTAYFLSHFHSDHYIGLTPSWCHGQIYCSTVTGNLVRQQLKVDPKWVTDIEFDKPFEIPRTSGARVTMLPANHCPGSSIFLFEKRVNKSHEPKVRRILHCGDFRASPTHVQHPILRPDITDSLTGKVRQQIIDVCYLDTTYLNPKYAFPSQDDVVAACAAVCADLNVTEHGHSTDSECRLSHLKTSGQSDMDVCLKAPQAPTLLPYAQSESRNRLLVVIGTYSIGKERLCMAIAHALNCKIYAPAAKQRILACLENSELSALITNNPVEAQVHMVTMMDVHTGTLLDYLHSLKPHFSRVVGFRPTGWSYRPPAGRMTDSPTVSSVLYSDSWKPRFATKDLIPQRGSNQISSCYSVPYSEHSSFRELTMFCCALRITKVIPTVNVGSKRSREKMKLWVERWEAEKRKNGLFEVDNEAICW</sequence>
<dbReference type="Gene3D" id="3.40.50.12650">
    <property type="match status" value="1"/>
</dbReference>
<dbReference type="GO" id="GO:0003684">
    <property type="term" value="F:damaged DNA binding"/>
    <property type="evidence" value="ECO:0007669"/>
    <property type="project" value="TreeGrafter"/>
</dbReference>
<comment type="subcellular location">
    <subcellularLocation>
        <location evidence="1">Nucleus</location>
    </subcellularLocation>
</comment>
<organism evidence="8 9">
    <name type="scientific">Ajellomyces capsulatus</name>
    <name type="common">Darling's disease fungus</name>
    <name type="synonym">Histoplasma capsulatum</name>
    <dbReference type="NCBI Taxonomy" id="5037"/>
    <lineage>
        <taxon>Eukaryota</taxon>
        <taxon>Fungi</taxon>
        <taxon>Dikarya</taxon>
        <taxon>Ascomycota</taxon>
        <taxon>Pezizomycotina</taxon>
        <taxon>Eurotiomycetes</taxon>
        <taxon>Eurotiomycetidae</taxon>
        <taxon>Onygenales</taxon>
        <taxon>Ajellomycetaceae</taxon>
        <taxon>Histoplasma</taxon>
    </lineage>
</organism>
<evidence type="ECO:0000313" key="8">
    <source>
        <dbReference type="EMBL" id="QSS65028.1"/>
    </source>
</evidence>
<feature type="compositionally biased region" description="Polar residues" evidence="6">
    <location>
        <begin position="212"/>
        <end position="240"/>
    </location>
</feature>
<evidence type="ECO:0000256" key="5">
    <source>
        <dbReference type="ARBA" id="ARBA00023242"/>
    </source>
</evidence>
<evidence type="ECO:0000256" key="4">
    <source>
        <dbReference type="ARBA" id="ARBA00023204"/>
    </source>
</evidence>